<evidence type="ECO:0000256" key="1">
    <source>
        <dbReference type="ARBA" id="ARBA00004651"/>
    </source>
</evidence>
<dbReference type="InterPro" id="IPR038731">
    <property type="entry name" value="RgtA/B/C-like"/>
</dbReference>
<organism evidence="10 11">
    <name type="scientific">Candidatus Saccharicenans subterraneus</name>
    <dbReference type="NCBI Taxonomy" id="2508984"/>
    <lineage>
        <taxon>Bacteria</taxon>
        <taxon>Candidatus Aminicenantota</taxon>
        <taxon>Candidatus Aminicenantia</taxon>
        <taxon>Candidatus Aminicenantales</taxon>
        <taxon>Candidatus Saccharicenantaceae</taxon>
        <taxon>Candidatus Saccharicenans</taxon>
    </lineage>
</organism>
<evidence type="ECO:0000256" key="5">
    <source>
        <dbReference type="ARBA" id="ARBA00022692"/>
    </source>
</evidence>
<gene>
    <name evidence="10" type="ORF">OP8BY_1863</name>
</gene>
<dbReference type="Proteomes" id="UP000257323">
    <property type="component" value="Unassembled WGS sequence"/>
</dbReference>
<feature type="transmembrane region" description="Helical" evidence="8">
    <location>
        <begin position="196"/>
        <end position="212"/>
    </location>
</feature>
<keyword evidence="5 8" id="KW-0812">Transmembrane</keyword>
<proteinExistence type="predicted"/>
<keyword evidence="7 8" id="KW-0472">Membrane</keyword>
<sequence>MGDREEVKKIPAVVLLLALLAFAGSLIISEIVFARSPFIHDEFGYIFQAKIFLAGKLYAPSPCPREAFDFPHIINNGRWYSQYPPGFPMLLMPFVFLGVPWLLNPLLASLSVIVIYFLALELFGKRVALLSSLLCALSIWFLVTSATYLSHTANLFFFSLFLLFMFRSIKSPRILSGILAGASLGFAFLVRPYETAWASLPVLIYYLIRFLKTPGEYIKNVLAFAAATGFFMLLFLTYNFLTNGHPLVMGYQVRYGPEHGIGFGKKGYTDTPHTPFRGALLLGDNFKAINDYLFGWPISSLFPLVFLFLHKKDKKSKLPEVMLFFIIIASLSLGLFFYWGSVVFLGPRLFFNILPCLIVLCASGLSRLEDLLPQVIRISKIGILINKRILLGLMLMLLFSYSFLIILPKEGQHNGRGVLVTFTAHPFQSDYFIHTFRKIDLTNSLIVVKFLNTNLKEFPNGDWGPAFYFNDPWMRNSVIFARKAEIPYYEVFRCFPERKIYYYWGTYRKGMLVEVTKKDGQFTYGNPVVFREKKLNLFAELVSSPEEVFFLYSQDFREFLKEIFQNKPFDSVDAAWLEEQAKLSYRANDFKKAMYYLEAALQVENNYEARYRMLTMLAGLYRGHNLNGLSNKILQRVSKVDLKDVYDVIPERGF</sequence>
<evidence type="ECO:0000256" key="3">
    <source>
        <dbReference type="ARBA" id="ARBA00022676"/>
    </source>
</evidence>
<evidence type="ECO:0000256" key="4">
    <source>
        <dbReference type="ARBA" id="ARBA00022679"/>
    </source>
</evidence>
<feature type="transmembrane region" description="Helical" evidence="8">
    <location>
        <begin position="292"/>
        <end position="309"/>
    </location>
</feature>
<feature type="domain" description="Glycosyltransferase RgtA/B/C/D-like" evidence="9">
    <location>
        <begin position="106"/>
        <end position="226"/>
    </location>
</feature>
<keyword evidence="3" id="KW-0328">Glycosyltransferase</keyword>
<name>A0A3E2BNE4_9BACT</name>
<evidence type="ECO:0000313" key="10">
    <source>
        <dbReference type="EMBL" id="RFT16259.1"/>
    </source>
</evidence>
<dbReference type="PANTHER" id="PTHR33908">
    <property type="entry name" value="MANNOSYLTRANSFERASE YKCB-RELATED"/>
    <property type="match status" value="1"/>
</dbReference>
<feature type="transmembrane region" description="Helical" evidence="8">
    <location>
        <begin position="349"/>
        <end position="368"/>
    </location>
</feature>
<keyword evidence="4" id="KW-0808">Transferase</keyword>
<dbReference type="Pfam" id="PF13231">
    <property type="entry name" value="PMT_2"/>
    <property type="match status" value="1"/>
</dbReference>
<dbReference type="GO" id="GO:0016763">
    <property type="term" value="F:pentosyltransferase activity"/>
    <property type="evidence" value="ECO:0007669"/>
    <property type="project" value="TreeGrafter"/>
</dbReference>
<comment type="subcellular location">
    <subcellularLocation>
        <location evidence="1">Cell membrane</location>
        <topology evidence="1">Multi-pass membrane protein</topology>
    </subcellularLocation>
</comment>
<evidence type="ECO:0000256" key="2">
    <source>
        <dbReference type="ARBA" id="ARBA00022475"/>
    </source>
</evidence>
<dbReference type="GO" id="GO:0009103">
    <property type="term" value="P:lipopolysaccharide biosynthetic process"/>
    <property type="evidence" value="ECO:0007669"/>
    <property type="project" value="UniProtKB-ARBA"/>
</dbReference>
<evidence type="ECO:0000313" key="11">
    <source>
        <dbReference type="Proteomes" id="UP000257323"/>
    </source>
</evidence>
<reference evidence="10 11" key="1">
    <citation type="submission" date="2018-08" db="EMBL/GenBank/DDBJ databases">
        <title>Genome analysis of the thermophilic bacterium of the candidate phylum Aminicenantes from deep subsurface aquifer revealed its physiology and ecological role.</title>
        <authorList>
            <person name="Kadnikov V.V."/>
            <person name="Mardanov A.V."/>
            <person name="Beletsky A.V."/>
            <person name="Karnachuk O.V."/>
            <person name="Ravin N.V."/>
        </authorList>
    </citation>
    <scope>NUCLEOTIDE SEQUENCE [LARGE SCALE GENOMIC DNA]</scope>
    <source>
        <strain evidence="10">BY38</strain>
    </source>
</reference>
<dbReference type="GO" id="GO:0005886">
    <property type="term" value="C:plasma membrane"/>
    <property type="evidence" value="ECO:0007669"/>
    <property type="project" value="UniProtKB-SubCell"/>
</dbReference>
<evidence type="ECO:0000256" key="7">
    <source>
        <dbReference type="ARBA" id="ARBA00023136"/>
    </source>
</evidence>
<accession>A0A3E2BNE4</accession>
<feature type="transmembrane region" description="Helical" evidence="8">
    <location>
        <begin position="321"/>
        <end position="343"/>
    </location>
</feature>
<dbReference type="EMBL" id="QUAH01000004">
    <property type="protein sequence ID" value="RFT16259.1"/>
    <property type="molecule type" value="Genomic_DNA"/>
</dbReference>
<keyword evidence="2" id="KW-1003">Cell membrane</keyword>
<feature type="transmembrane region" description="Helical" evidence="8">
    <location>
        <begin position="127"/>
        <end position="143"/>
    </location>
</feature>
<evidence type="ECO:0000256" key="6">
    <source>
        <dbReference type="ARBA" id="ARBA00022989"/>
    </source>
</evidence>
<feature type="transmembrane region" description="Helical" evidence="8">
    <location>
        <begin position="12"/>
        <end position="34"/>
    </location>
</feature>
<feature type="transmembrane region" description="Helical" evidence="8">
    <location>
        <begin position="221"/>
        <end position="241"/>
    </location>
</feature>
<dbReference type="AlphaFoldDB" id="A0A3E2BNE4"/>
<dbReference type="PANTHER" id="PTHR33908:SF11">
    <property type="entry name" value="MEMBRANE PROTEIN"/>
    <property type="match status" value="1"/>
</dbReference>
<comment type="caution">
    <text evidence="10">The sequence shown here is derived from an EMBL/GenBank/DDBJ whole genome shotgun (WGS) entry which is preliminary data.</text>
</comment>
<dbReference type="InterPro" id="IPR050297">
    <property type="entry name" value="LipidA_mod_glycosyltrf_83"/>
</dbReference>
<evidence type="ECO:0000256" key="8">
    <source>
        <dbReference type="SAM" id="Phobius"/>
    </source>
</evidence>
<feature type="transmembrane region" description="Helical" evidence="8">
    <location>
        <begin position="389"/>
        <end position="407"/>
    </location>
</feature>
<feature type="transmembrane region" description="Helical" evidence="8">
    <location>
        <begin position="94"/>
        <end position="120"/>
    </location>
</feature>
<keyword evidence="6 8" id="KW-1133">Transmembrane helix</keyword>
<protein>
    <recommendedName>
        <fullName evidence="9">Glycosyltransferase RgtA/B/C/D-like domain-containing protein</fullName>
    </recommendedName>
</protein>
<evidence type="ECO:0000259" key="9">
    <source>
        <dbReference type="Pfam" id="PF13231"/>
    </source>
</evidence>